<dbReference type="Gene3D" id="3.40.190.290">
    <property type="match status" value="1"/>
</dbReference>
<organism evidence="6 7">
    <name type="scientific">Aminivibrio pyruvatiphilus</name>
    <dbReference type="NCBI Taxonomy" id="1005740"/>
    <lineage>
        <taxon>Bacteria</taxon>
        <taxon>Thermotogati</taxon>
        <taxon>Synergistota</taxon>
        <taxon>Synergistia</taxon>
        <taxon>Synergistales</taxon>
        <taxon>Aminobacteriaceae</taxon>
        <taxon>Aminivibrio</taxon>
    </lineage>
</organism>
<dbReference type="InterPro" id="IPR036388">
    <property type="entry name" value="WH-like_DNA-bd_sf"/>
</dbReference>
<dbReference type="PROSITE" id="PS50931">
    <property type="entry name" value="HTH_LYSR"/>
    <property type="match status" value="1"/>
</dbReference>
<dbReference type="PRINTS" id="PR00039">
    <property type="entry name" value="HTHLYSR"/>
</dbReference>
<sequence>MDTKDWQALKVLRETGNITKASELLFISQPALSKRIRNLEEEFGVKLLLRSARGVEFTSEGEHVAAYAVEMLNRLQEAKDTVQNMGVLRTKGMIRIGAPNRFAHRVLPGLIRVFSARNPEIRVHIRSAYTFEILKWLRNEELHVAFVRGMVKQPNLEGFLINRENVCLISGSAISLEDLPRTPRVVYSTDPPLHDSLEVWWQKMFACHMKTGMEVTDSQTCIQMVRQGLGYAIVPQYCLDGGSSGLFVEALRDHEGKPMQRETYMVYDRKYLDLTAVRKFVSFIRAECPPPKGL</sequence>
<evidence type="ECO:0000313" key="6">
    <source>
        <dbReference type="EMBL" id="TDY61675.1"/>
    </source>
</evidence>
<dbReference type="OrthoDB" id="107670at2"/>
<keyword evidence="3 6" id="KW-0238">DNA-binding</keyword>
<reference evidence="6 7" key="1">
    <citation type="submission" date="2019-03" db="EMBL/GenBank/DDBJ databases">
        <title>Genomic Encyclopedia of Type Strains, Phase IV (KMG-IV): sequencing the most valuable type-strain genomes for metagenomic binning, comparative biology and taxonomic classification.</title>
        <authorList>
            <person name="Goeker M."/>
        </authorList>
    </citation>
    <scope>NUCLEOTIDE SEQUENCE [LARGE SCALE GENOMIC DNA]</scope>
    <source>
        <strain evidence="6 7">DSM 25964</strain>
    </source>
</reference>
<evidence type="ECO:0000256" key="2">
    <source>
        <dbReference type="ARBA" id="ARBA00023015"/>
    </source>
</evidence>
<dbReference type="PANTHER" id="PTHR30126">
    <property type="entry name" value="HTH-TYPE TRANSCRIPTIONAL REGULATOR"/>
    <property type="match status" value="1"/>
</dbReference>
<keyword evidence="7" id="KW-1185">Reference proteome</keyword>
<feature type="domain" description="HTH lysR-type" evidence="5">
    <location>
        <begin position="1"/>
        <end position="58"/>
    </location>
</feature>
<dbReference type="InterPro" id="IPR036390">
    <property type="entry name" value="WH_DNA-bd_sf"/>
</dbReference>
<dbReference type="InterPro" id="IPR005119">
    <property type="entry name" value="LysR_subst-bd"/>
</dbReference>
<evidence type="ECO:0000313" key="7">
    <source>
        <dbReference type="Proteomes" id="UP000295066"/>
    </source>
</evidence>
<dbReference type="PANTHER" id="PTHR30126:SF78">
    <property type="entry name" value="HTH LYSR-TYPE DOMAIN-CONTAINING PROTEIN"/>
    <property type="match status" value="1"/>
</dbReference>
<evidence type="ECO:0000256" key="3">
    <source>
        <dbReference type="ARBA" id="ARBA00023125"/>
    </source>
</evidence>
<accession>A0A4R8MCT1</accession>
<keyword evidence="2" id="KW-0805">Transcription regulation</keyword>
<dbReference type="RefSeq" id="WP_133957122.1">
    <property type="nucleotide sequence ID" value="NZ_SORI01000005.1"/>
</dbReference>
<comment type="similarity">
    <text evidence="1">Belongs to the LysR transcriptional regulatory family.</text>
</comment>
<comment type="caution">
    <text evidence="6">The sequence shown here is derived from an EMBL/GenBank/DDBJ whole genome shotgun (WGS) entry which is preliminary data.</text>
</comment>
<evidence type="ECO:0000256" key="1">
    <source>
        <dbReference type="ARBA" id="ARBA00009437"/>
    </source>
</evidence>
<dbReference type="Proteomes" id="UP000295066">
    <property type="component" value="Unassembled WGS sequence"/>
</dbReference>
<gene>
    <name evidence="6" type="ORF">C8D99_10588</name>
</gene>
<evidence type="ECO:0000259" key="5">
    <source>
        <dbReference type="PROSITE" id="PS50931"/>
    </source>
</evidence>
<dbReference type="CDD" id="cd05466">
    <property type="entry name" value="PBP2_LTTR_substrate"/>
    <property type="match status" value="1"/>
</dbReference>
<dbReference type="Pfam" id="PF03466">
    <property type="entry name" value="LysR_substrate"/>
    <property type="match status" value="1"/>
</dbReference>
<dbReference type="AlphaFoldDB" id="A0A4R8MCT1"/>
<dbReference type="GO" id="GO:0000976">
    <property type="term" value="F:transcription cis-regulatory region binding"/>
    <property type="evidence" value="ECO:0007669"/>
    <property type="project" value="TreeGrafter"/>
</dbReference>
<dbReference type="SUPFAM" id="SSF46785">
    <property type="entry name" value="Winged helix' DNA-binding domain"/>
    <property type="match status" value="1"/>
</dbReference>
<dbReference type="SUPFAM" id="SSF53850">
    <property type="entry name" value="Periplasmic binding protein-like II"/>
    <property type="match status" value="1"/>
</dbReference>
<dbReference type="GO" id="GO:0003700">
    <property type="term" value="F:DNA-binding transcription factor activity"/>
    <property type="evidence" value="ECO:0007669"/>
    <property type="project" value="InterPro"/>
</dbReference>
<proteinExistence type="inferred from homology"/>
<protein>
    <submittedName>
        <fullName evidence="6">DNA-binding transcriptional LysR family regulator</fullName>
    </submittedName>
</protein>
<name>A0A4R8MCT1_9BACT</name>
<keyword evidence="4" id="KW-0804">Transcription</keyword>
<dbReference type="Pfam" id="PF00126">
    <property type="entry name" value="HTH_1"/>
    <property type="match status" value="1"/>
</dbReference>
<dbReference type="InterPro" id="IPR000847">
    <property type="entry name" value="LysR_HTH_N"/>
</dbReference>
<dbReference type="EMBL" id="SORI01000005">
    <property type="protein sequence ID" value="TDY61675.1"/>
    <property type="molecule type" value="Genomic_DNA"/>
</dbReference>
<evidence type="ECO:0000256" key="4">
    <source>
        <dbReference type="ARBA" id="ARBA00023163"/>
    </source>
</evidence>
<dbReference type="Gene3D" id="1.10.10.10">
    <property type="entry name" value="Winged helix-like DNA-binding domain superfamily/Winged helix DNA-binding domain"/>
    <property type="match status" value="1"/>
</dbReference>